<dbReference type="OrthoDB" id="3404896at2"/>
<dbReference type="RefSeq" id="WP_111650973.1">
    <property type="nucleotide sequence ID" value="NZ_JACHWI010000004.1"/>
</dbReference>
<reference evidence="1 2" key="1">
    <citation type="submission" date="2018-06" db="EMBL/GenBank/DDBJ databases">
        <title>Genomic Encyclopedia of Type Strains, Phase III (KMG-III): the genomes of soil and plant-associated and newly described type strains.</title>
        <authorList>
            <person name="Whitman W."/>
        </authorList>
    </citation>
    <scope>NUCLEOTIDE SEQUENCE [LARGE SCALE GENOMIC DNA]</scope>
    <source>
        <strain evidence="1 2">CGMCC 4.7090</strain>
    </source>
</reference>
<dbReference type="EMBL" id="QLMJ01000010">
    <property type="protein sequence ID" value="RAK35423.1"/>
    <property type="molecule type" value="Genomic_DNA"/>
</dbReference>
<evidence type="ECO:0000313" key="2">
    <source>
        <dbReference type="Proteomes" id="UP000249341"/>
    </source>
</evidence>
<protein>
    <submittedName>
        <fullName evidence="1">Uncharacterized protein</fullName>
    </submittedName>
</protein>
<evidence type="ECO:0000313" key="1">
    <source>
        <dbReference type="EMBL" id="RAK35423.1"/>
    </source>
</evidence>
<accession>A0A327ZA38</accession>
<sequence>MTGAEFDGVDLDLLADFIGGALIGTPDDERVSVLVADDPVWREAYQRLAPGMAAIGTMLRDLPPDPMPTDLAGRLDALFSTAPTVTAPSQEQAADSVPGKVLDLAEAQRERAAGARPRRRPRWAAPVSIAAGVIAFAGFGLSQISGGDATDSGASLSEAQGAADPDAPMVAMAPAVGSVLQSGFDYDAATLIQEPASLMGSRSASSAAVSSNDVDESAAATKNPLSRLLEPSALADCLDAIARQNGGGPLTVDSVDYAFYTGAPALIVRFAAANGGWVWAVGVACGTPIGDADALAKLPVR</sequence>
<name>A0A327ZA38_9ACTN</name>
<dbReference type="Proteomes" id="UP000249341">
    <property type="component" value="Unassembled WGS sequence"/>
</dbReference>
<dbReference type="AlphaFoldDB" id="A0A327ZA38"/>
<gene>
    <name evidence="1" type="ORF">B0I29_110179</name>
</gene>
<proteinExistence type="predicted"/>
<comment type="caution">
    <text evidence="1">The sequence shown here is derived from an EMBL/GenBank/DDBJ whole genome shotgun (WGS) entry which is preliminary data.</text>
</comment>
<keyword evidence="2" id="KW-1185">Reference proteome</keyword>
<organism evidence="1 2">
    <name type="scientific">Actinoplanes lutulentus</name>
    <dbReference type="NCBI Taxonomy" id="1287878"/>
    <lineage>
        <taxon>Bacteria</taxon>
        <taxon>Bacillati</taxon>
        <taxon>Actinomycetota</taxon>
        <taxon>Actinomycetes</taxon>
        <taxon>Micromonosporales</taxon>
        <taxon>Micromonosporaceae</taxon>
        <taxon>Actinoplanes</taxon>
    </lineage>
</organism>